<reference evidence="2" key="1">
    <citation type="journal article" date="2018" name="Int. J. Syst. Evol. Microbiol.">
        <title>Neptunicella marina gen. nov., sp. nov., isolated from surface seawater.</title>
        <authorList>
            <person name="Liu X."/>
            <person name="Lai Q."/>
            <person name="Du Y."/>
            <person name="Zhang X."/>
            <person name="Liu Z."/>
            <person name="Sun F."/>
            <person name="Shao Z."/>
        </authorList>
    </citation>
    <scope>NUCLEOTIDE SEQUENCE</scope>
    <source>
        <strain evidence="2">S27-2</strain>
    </source>
</reference>
<evidence type="ECO:0008006" key="4">
    <source>
        <dbReference type="Google" id="ProtNLM"/>
    </source>
</evidence>
<comment type="caution">
    <text evidence="2">The sequence shown here is derived from an EMBL/GenBank/DDBJ whole genome shotgun (WGS) entry which is preliminary data.</text>
</comment>
<evidence type="ECO:0000313" key="3">
    <source>
        <dbReference type="Proteomes" id="UP000601768"/>
    </source>
</evidence>
<dbReference type="Proteomes" id="UP000601768">
    <property type="component" value="Unassembled WGS sequence"/>
</dbReference>
<name>A0A8J6IRQ0_9ALTE</name>
<protein>
    <recommendedName>
        <fullName evidence="4">Lipoprotein</fullName>
    </recommendedName>
</protein>
<proteinExistence type="predicted"/>
<feature type="signal peptide" evidence="1">
    <location>
        <begin position="1"/>
        <end position="23"/>
    </location>
</feature>
<dbReference type="EMBL" id="JACNEP010000001">
    <property type="protein sequence ID" value="MBC3764627.1"/>
    <property type="molecule type" value="Genomic_DNA"/>
</dbReference>
<keyword evidence="3" id="KW-1185">Reference proteome</keyword>
<gene>
    <name evidence="2" type="ORF">H8B19_01970</name>
</gene>
<dbReference type="AlphaFoldDB" id="A0A8J6IRQ0"/>
<accession>A0A8J6IRQ0</accession>
<evidence type="ECO:0000256" key="1">
    <source>
        <dbReference type="SAM" id="SignalP"/>
    </source>
</evidence>
<dbReference type="PROSITE" id="PS51257">
    <property type="entry name" value="PROKAR_LIPOPROTEIN"/>
    <property type="match status" value="1"/>
</dbReference>
<feature type="chain" id="PRO_5035157046" description="Lipoprotein" evidence="1">
    <location>
        <begin position="24"/>
        <end position="253"/>
    </location>
</feature>
<reference evidence="2" key="2">
    <citation type="submission" date="2020-08" db="EMBL/GenBank/DDBJ databases">
        <authorList>
            <person name="Lai Q."/>
        </authorList>
    </citation>
    <scope>NUCLEOTIDE SEQUENCE</scope>
    <source>
        <strain evidence="2">S27-2</strain>
    </source>
</reference>
<keyword evidence="1" id="KW-0732">Signal</keyword>
<evidence type="ECO:0000313" key="2">
    <source>
        <dbReference type="EMBL" id="MBC3764627.1"/>
    </source>
</evidence>
<organism evidence="2 3">
    <name type="scientific">Neptunicella marina</name>
    <dbReference type="NCBI Taxonomy" id="2125989"/>
    <lineage>
        <taxon>Bacteria</taxon>
        <taxon>Pseudomonadati</taxon>
        <taxon>Pseudomonadota</taxon>
        <taxon>Gammaproteobacteria</taxon>
        <taxon>Alteromonadales</taxon>
        <taxon>Alteromonadaceae</taxon>
        <taxon>Neptunicella</taxon>
    </lineage>
</organism>
<sequence>MTLTKLTSAIILLPLTILLTSCASTQKPDPVPNAIDLYLADLHKTEQRGGSLYCEKDEDNHQFKSCEAFNQLKQQGCYGNSTYAMSVELNYERLCNQIDRLKNAKLTKVNYFDLSSPNWWQAIPAEIIPMSGGIYSDDSWKIAQQNRQKLVSGKQLGELNLSNTSSDTATLELILATDKQACGEINDTFNLSVKLVADFDNDGIAELLLQGYRVDRSDTCRLGSGNSLGAGFTAMIKKPAENAPIEISPFPAN</sequence>